<dbReference type="AlphaFoldDB" id="A0A858RE62"/>
<name>A0A858RE62_9BACT</name>
<keyword evidence="2" id="KW-1185">Reference proteome</keyword>
<reference evidence="1 2" key="1">
    <citation type="submission" date="2020-04" db="EMBL/GenBank/DDBJ databases">
        <title>Luteolibacter sp. G-1-1-1 isolated from soil.</title>
        <authorList>
            <person name="Dahal R.H."/>
        </authorList>
    </citation>
    <scope>NUCLEOTIDE SEQUENCE [LARGE SCALE GENOMIC DNA]</scope>
    <source>
        <strain evidence="1 2">G-1-1-1</strain>
    </source>
</reference>
<protein>
    <submittedName>
        <fullName evidence="1">HEAT repeat domain-containing protein</fullName>
    </submittedName>
</protein>
<dbReference type="InterPro" id="IPR011989">
    <property type="entry name" value="ARM-like"/>
</dbReference>
<dbReference type="Proteomes" id="UP000501812">
    <property type="component" value="Chromosome"/>
</dbReference>
<evidence type="ECO:0000313" key="1">
    <source>
        <dbReference type="EMBL" id="QJE94848.1"/>
    </source>
</evidence>
<dbReference type="EMBL" id="CP051774">
    <property type="protein sequence ID" value="QJE94848.1"/>
    <property type="molecule type" value="Genomic_DNA"/>
</dbReference>
<dbReference type="Pfam" id="PF13646">
    <property type="entry name" value="HEAT_2"/>
    <property type="match status" value="1"/>
</dbReference>
<proteinExistence type="predicted"/>
<evidence type="ECO:0000313" key="2">
    <source>
        <dbReference type="Proteomes" id="UP000501812"/>
    </source>
</evidence>
<dbReference type="RefSeq" id="WP_169453069.1">
    <property type="nucleotide sequence ID" value="NZ_CP051774.1"/>
</dbReference>
<organism evidence="1 2">
    <name type="scientific">Luteolibacter luteus</name>
    <dbReference type="NCBI Taxonomy" id="2728835"/>
    <lineage>
        <taxon>Bacteria</taxon>
        <taxon>Pseudomonadati</taxon>
        <taxon>Verrucomicrobiota</taxon>
        <taxon>Verrucomicrobiia</taxon>
        <taxon>Verrucomicrobiales</taxon>
        <taxon>Verrucomicrobiaceae</taxon>
        <taxon>Luteolibacter</taxon>
    </lineage>
</organism>
<sequence length="369" mass="40114">MEALALREPENFEVAVQEAIIGSRTERAAKELLRVALAKVRHKGELRILRNIALMGEEAAVIGDELAELLDDPNANVRLGASRTLGFTGRLDLWPHLARALKDSDWRVAFSACVSLGQLKAKGADVSLENLGKQHWYPRVRHAASYARSLIQGKEPSQEDVRHVGGEASIFFLYEQEDLSLLPLKESQPAFPPLPKREFIIWGGSGSDNIIEGSFRAKHPELHAAISTLPESRRGGDLTILTGILEKEGVNFVALRAGEWVGGLFAVDKMGKASLLIDENIMELLDWNGRIVALGGLSHMGMDHGSLYEVTMEDGKAAAKLLRALPGCPWRGAILPDGRLFANCEGGAVAISSDNTITYLGSGDGRPEE</sequence>
<accession>A0A858RE62</accession>
<gene>
    <name evidence="1" type="ORF">HHL09_03330</name>
</gene>
<dbReference type="SUPFAM" id="SSF48371">
    <property type="entry name" value="ARM repeat"/>
    <property type="match status" value="1"/>
</dbReference>
<dbReference type="KEGG" id="luo:HHL09_03330"/>
<dbReference type="Gene3D" id="1.25.10.10">
    <property type="entry name" value="Leucine-rich Repeat Variant"/>
    <property type="match status" value="1"/>
</dbReference>
<dbReference type="InterPro" id="IPR016024">
    <property type="entry name" value="ARM-type_fold"/>
</dbReference>